<feature type="transmembrane region" description="Helical" evidence="7">
    <location>
        <begin position="144"/>
        <end position="164"/>
    </location>
</feature>
<accession>A0A917D2S9</accession>
<organism evidence="9 10">
    <name type="scientific">Paenibacillus albidus</name>
    <dbReference type="NCBI Taxonomy" id="2041023"/>
    <lineage>
        <taxon>Bacteria</taxon>
        <taxon>Bacillati</taxon>
        <taxon>Bacillota</taxon>
        <taxon>Bacilli</taxon>
        <taxon>Bacillales</taxon>
        <taxon>Paenibacillaceae</taxon>
        <taxon>Paenibacillus</taxon>
    </lineage>
</organism>
<dbReference type="GO" id="GO:0055085">
    <property type="term" value="P:transmembrane transport"/>
    <property type="evidence" value="ECO:0007669"/>
    <property type="project" value="InterPro"/>
</dbReference>
<dbReference type="PANTHER" id="PTHR43744:SF8">
    <property type="entry name" value="SN-GLYCEROL-3-PHOSPHATE TRANSPORT SYSTEM PERMEASE PROTEIN UGPE"/>
    <property type="match status" value="1"/>
</dbReference>
<evidence type="ECO:0000259" key="8">
    <source>
        <dbReference type="PROSITE" id="PS50928"/>
    </source>
</evidence>
<dbReference type="InterPro" id="IPR000515">
    <property type="entry name" value="MetI-like"/>
</dbReference>
<dbReference type="InterPro" id="IPR035906">
    <property type="entry name" value="MetI-like_sf"/>
</dbReference>
<evidence type="ECO:0000256" key="7">
    <source>
        <dbReference type="RuleBase" id="RU363032"/>
    </source>
</evidence>
<evidence type="ECO:0000256" key="3">
    <source>
        <dbReference type="ARBA" id="ARBA00022475"/>
    </source>
</evidence>
<evidence type="ECO:0000256" key="6">
    <source>
        <dbReference type="ARBA" id="ARBA00023136"/>
    </source>
</evidence>
<dbReference type="Pfam" id="PF00528">
    <property type="entry name" value="BPD_transp_1"/>
    <property type="match status" value="1"/>
</dbReference>
<keyword evidence="2 7" id="KW-0813">Transport</keyword>
<keyword evidence="6 7" id="KW-0472">Membrane</keyword>
<evidence type="ECO:0000256" key="5">
    <source>
        <dbReference type="ARBA" id="ARBA00022989"/>
    </source>
</evidence>
<feature type="transmembrane region" description="Helical" evidence="7">
    <location>
        <begin position="12"/>
        <end position="37"/>
    </location>
</feature>
<keyword evidence="4 7" id="KW-0812">Transmembrane</keyword>
<reference evidence="9" key="1">
    <citation type="journal article" date="2014" name="Int. J. Syst. Evol. Microbiol.">
        <title>Complete genome sequence of Corynebacterium casei LMG S-19264T (=DSM 44701T), isolated from a smear-ripened cheese.</title>
        <authorList>
            <consortium name="US DOE Joint Genome Institute (JGI-PGF)"/>
            <person name="Walter F."/>
            <person name="Albersmeier A."/>
            <person name="Kalinowski J."/>
            <person name="Ruckert C."/>
        </authorList>
    </citation>
    <scope>NUCLEOTIDE SEQUENCE</scope>
    <source>
        <strain evidence="9">CGMCC 1.16134</strain>
    </source>
</reference>
<dbReference type="AlphaFoldDB" id="A0A917D2S9"/>
<reference evidence="9" key="2">
    <citation type="submission" date="2020-09" db="EMBL/GenBank/DDBJ databases">
        <authorList>
            <person name="Sun Q."/>
            <person name="Zhou Y."/>
        </authorList>
    </citation>
    <scope>NUCLEOTIDE SEQUENCE</scope>
    <source>
        <strain evidence="9">CGMCC 1.16134</strain>
    </source>
</reference>
<evidence type="ECO:0000256" key="4">
    <source>
        <dbReference type="ARBA" id="ARBA00022692"/>
    </source>
</evidence>
<dbReference type="PANTHER" id="PTHR43744">
    <property type="entry name" value="ABC TRANSPORTER PERMEASE PROTEIN MG189-RELATED-RELATED"/>
    <property type="match status" value="1"/>
</dbReference>
<feature type="transmembrane region" description="Helical" evidence="7">
    <location>
        <begin position="76"/>
        <end position="98"/>
    </location>
</feature>
<feature type="domain" description="ABC transmembrane type-1" evidence="8">
    <location>
        <begin position="73"/>
        <end position="264"/>
    </location>
</feature>
<name>A0A917D2S9_9BACL</name>
<proteinExistence type="inferred from homology"/>
<protein>
    <submittedName>
        <fullName evidence="9">ABC transporter permease protein YurM</fullName>
    </submittedName>
</protein>
<keyword evidence="5 7" id="KW-1133">Transmembrane helix</keyword>
<sequence>MEELRVHPGIQALRYTVLILLAAIFLIPVLFIAFTALKSKSDLLTSPFYALPQKFQWGNFAEAWNQGKMSMYMSNTAFICLVKVPLGIMIEALAAFALTRLNFKWSNSMFAFFLVGMMIPIQATLVPLNIFLNKTHLVNTYPGIFLVYVGFGIPFGILILRGFFRTIPKEIDESALIDGCGDMGKFYRIVLPLAMPAIATLVIFDFMATWNEFLLAQIFITKDSMRTITTGLLSFKGEHATDYTLMNAGVLISIIPTLVVYLLFQKYFVSGLAGSVKG</sequence>
<dbReference type="GO" id="GO:0005886">
    <property type="term" value="C:plasma membrane"/>
    <property type="evidence" value="ECO:0007669"/>
    <property type="project" value="UniProtKB-SubCell"/>
</dbReference>
<dbReference type="CDD" id="cd06261">
    <property type="entry name" value="TM_PBP2"/>
    <property type="match status" value="1"/>
</dbReference>
<dbReference type="SUPFAM" id="SSF161098">
    <property type="entry name" value="MetI-like"/>
    <property type="match status" value="1"/>
</dbReference>
<evidence type="ECO:0000256" key="1">
    <source>
        <dbReference type="ARBA" id="ARBA00004651"/>
    </source>
</evidence>
<evidence type="ECO:0000313" key="9">
    <source>
        <dbReference type="EMBL" id="GGG07469.1"/>
    </source>
</evidence>
<keyword evidence="3" id="KW-1003">Cell membrane</keyword>
<evidence type="ECO:0000313" key="10">
    <source>
        <dbReference type="Proteomes" id="UP000637643"/>
    </source>
</evidence>
<feature type="transmembrane region" description="Helical" evidence="7">
    <location>
        <begin position="110"/>
        <end position="132"/>
    </location>
</feature>
<dbReference type="RefSeq" id="WP_189031365.1">
    <property type="nucleotide sequence ID" value="NZ_BMKR01000043.1"/>
</dbReference>
<dbReference type="Proteomes" id="UP000637643">
    <property type="component" value="Unassembled WGS sequence"/>
</dbReference>
<dbReference type="EMBL" id="BMKR01000043">
    <property type="protein sequence ID" value="GGG07469.1"/>
    <property type="molecule type" value="Genomic_DNA"/>
</dbReference>
<dbReference type="Gene3D" id="1.10.3720.10">
    <property type="entry name" value="MetI-like"/>
    <property type="match status" value="1"/>
</dbReference>
<comment type="similarity">
    <text evidence="7">Belongs to the binding-protein-dependent transport system permease family.</text>
</comment>
<comment type="subcellular location">
    <subcellularLocation>
        <location evidence="1 7">Cell membrane</location>
        <topology evidence="1 7">Multi-pass membrane protein</topology>
    </subcellularLocation>
</comment>
<feature type="transmembrane region" description="Helical" evidence="7">
    <location>
        <begin position="243"/>
        <end position="264"/>
    </location>
</feature>
<gene>
    <name evidence="9" type="primary">yurM</name>
    <name evidence="9" type="ORF">GCM10010912_60120</name>
</gene>
<feature type="transmembrane region" description="Helical" evidence="7">
    <location>
        <begin position="185"/>
        <end position="204"/>
    </location>
</feature>
<keyword evidence="10" id="KW-1185">Reference proteome</keyword>
<dbReference type="PROSITE" id="PS50928">
    <property type="entry name" value="ABC_TM1"/>
    <property type="match status" value="1"/>
</dbReference>
<comment type="caution">
    <text evidence="9">The sequence shown here is derived from an EMBL/GenBank/DDBJ whole genome shotgun (WGS) entry which is preliminary data.</text>
</comment>
<evidence type="ECO:0000256" key="2">
    <source>
        <dbReference type="ARBA" id="ARBA00022448"/>
    </source>
</evidence>